<organism evidence="1 2">
    <name type="scientific">Octopus vulgaris</name>
    <name type="common">Common octopus</name>
    <dbReference type="NCBI Taxonomy" id="6645"/>
    <lineage>
        <taxon>Eukaryota</taxon>
        <taxon>Metazoa</taxon>
        <taxon>Spiralia</taxon>
        <taxon>Lophotrochozoa</taxon>
        <taxon>Mollusca</taxon>
        <taxon>Cephalopoda</taxon>
        <taxon>Coleoidea</taxon>
        <taxon>Octopodiformes</taxon>
        <taxon>Octopoda</taxon>
        <taxon>Incirrata</taxon>
        <taxon>Octopodidae</taxon>
        <taxon>Octopus</taxon>
    </lineage>
</organism>
<protein>
    <submittedName>
        <fullName evidence="1">Uncharacterized protein</fullName>
    </submittedName>
</protein>
<accession>A0AA36F069</accession>
<gene>
    <name evidence="1" type="ORF">OCTVUL_1B025964</name>
</gene>
<keyword evidence="2" id="KW-1185">Reference proteome</keyword>
<reference evidence="1" key="1">
    <citation type="submission" date="2023-08" db="EMBL/GenBank/DDBJ databases">
        <authorList>
            <person name="Alioto T."/>
            <person name="Alioto T."/>
            <person name="Gomez Garrido J."/>
        </authorList>
    </citation>
    <scope>NUCLEOTIDE SEQUENCE</scope>
</reference>
<evidence type="ECO:0000313" key="1">
    <source>
        <dbReference type="EMBL" id="CAI9718640.1"/>
    </source>
</evidence>
<proteinExistence type="predicted"/>
<dbReference type="AlphaFoldDB" id="A0AA36F069"/>
<sequence>MEVYAIRKLLQLNFGTFSFHCEFSMPYHQSCGTGLFLGISYRYEPLTGSLFSRTYGKTEGNVEYRT</sequence>
<evidence type="ECO:0000313" key="2">
    <source>
        <dbReference type="Proteomes" id="UP001162480"/>
    </source>
</evidence>
<dbReference type="EMBL" id="OX597815">
    <property type="protein sequence ID" value="CAI9718640.1"/>
    <property type="molecule type" value="Genomic_DNA"/>
</dbReference>
<dbReference type="Proteomes" id="UP001162480">
    <property type="component" value="Chromosome 2"/>
</dbReference>
<name>A0AA36F069_OCTVU</name>